<evidence type="ECO:0000313" key="4">
    <source>
        <dbReference type="Proteomes" id="UP000184330"/>
    </source>
</evidence>
<name>A0A1L7X6S4_9HELO</name>
<dbReference type="Proteomes" id="UP000184330">
    <property type="component" value="Unassembled WGS sequence"/>
</dbReference>
<dbReference type="EMBL" id="FJOG01000016">
    <property type="protein sequence ID" value="CZR60708.1"/>
    <property type="molecule type" value="Genomic_DNA"/>
</dbReference>
<dbReference type="STRING" id="576137.A0A1L7X6S4"/>
<dbReference type="PANTHER" id="PTHR43948:SF10">
    <property type="entry name" value="MRJ, ISOFORM E"/>
    <property type="match status" value="1"/>
</dbReference>
<gene>
    <name evidence="3" type="ORF">PAC_10604</name>
</gene>
<evidence type="ECO:0000259" key="2">
    <source>
        <dbReference type="PROSITE" id="PS50076"/>
    </source>
</evidence>
<feature type="domain" description="J" evidence="2">
    <location>
        <begin position="7"/>
        <end position="75"/>
    </location>
</feature>
<dbReference type="SMART" id="SM00271">
    <property type="entry name" value="DnaJ"/>
    <property type="match status" value="1"/>
</dbReference>
<dbReference type="PRINTS" id="PR00625">
    <property type="entry name" value="JDOMAIN"/>
</dbReference>
<dbReference type="InterPro" id="IPR001623">
    <property type="entry name" value="DnaJ_domain"/>
</dbReference>
<evidence type="ECO:0000313" key="3">
    <source>
        <dbReference type="EMBL" id="CZR60708.1"/>
    </source>
</evidence>
<dbReference type="InterPro" id="IPR036869">
    <property type="entry name" value="J_dom_sf"/>
</dbReference>
<keyword evidence="4" id="KW-1185">Reference proteome</keyword>
<dbReference type="AlphaFoldDB" id="A0A1L7X6S4"/>
<accession>A0A1L7X6S4</accession>
<dbReference type="OrthoDB" id="10250354at2759"/>
<feature type="region of interest" description="Disordered" evidence="1">
    <location>
        <begin position="103"/>
        <end position="129"/>
    </location>
</feature>
<proteinExistence type="predicted"/>
<dbReference type="GO" id="GO:0051082">
    <property type="term" value="F:unfolded protein binding"/>
    <property type="evidence" value="ECO:0007669"/>
    <property type="project" value="TreeGrafter"/>
</dbReference>
<feature type="compositionally biased region" description="Basic and acidic residues" evidence="1">
    <location>
        <begin position="103"/>
        <end position="112"/>
    </location>
</feature>
<dbReference type="CDD" id="cd06257">
    <property type="entry name" value="DnaJ"/>
    <property type="match status" value="1"/>
</dbReference>
<evidence type="ECO:0000256" key="1">
    <source>
        <dbReference type="SAM" id="MobiDB-lite"/>
    </source>
</evidence>
<organism evidence="3 4">
    <name type="scientific">Phialocephala subalpina</name>
    <dbReference type="NCBI Taxonomy" id="576137"/>
    <lineage>
        <taxon>Eukaryota</taxon>
        <taxon>Fungi</taxon>
        <taxon>Dikarya</taxon>
        <taxon>Ascomycota</taxon>
        <taxon>Pezizomycotina</taxon>
        <taxon>Leotiomycetes</taxon>
        <taxon>Helotiales</taxon>
        <taxon>Mollisiaceae</taxon>
        <taxon>Phialocephala</taxon>
        <taxon>Phialocephala fortinii species complex</taxon>
    </lineage>
</organism>
<dbReference type="GO" id="GO:0044183">
    <property type="term" value="F:protein folding chaperone"/>
    <property type="evidence" value="ECO:0007669"/>
    <property type="project" value="TreeGrafter"/>
</dbReference>
<dbReference type="GO" id="GO:0005737">
    <property type="term" value="C:cytoplasm"/>
    <property type="evidence" value="ECO:0007669"/>
    <property type="project" value="TreeGrafter"/>
</dbReference>
<sequence length="295" mass="33960">MPAQHARLYPLLGIDHSSHPTVDEIRKAYLLKALELHPDKNPGNPLATARFQELKKAYETLISSVVTVENDDEDGISMLKHNWDSESEEEVFVKPYKREAKKVEKEQRKEENASFQATAHKGKKSEGRELRDLERELAARTQKLCNFKLISSKQANTALELSISDLNARVLALRMKMDDGNRKKLRSGLGCAISREPKTYQEAIVEEEDMQAAFEACLEEKEREEEFLESEMSMEFVDPTEYERVLNQRRPSLIAQEVIEMEQAQELAEKTANFWNEKKATKPEVKVPTTFSRMD</sequence>
<dbReference type="Gene3D" id="1.10.287.110">
    <property type="entry name" value="DnaJ domain"/>
    <property type="match status" value="1"/>
</dbReference>
<dbReference type="PANTHER" id="PTHR43948">
    <property type="entry name" value="DNAJ HOMOLOG SUBFAMILY B"/>
    <property type="match status" value="1"/>
</dbReference>
<dbReference type="PROSITE" id="PS50076">
    <property type="entry name" value="DNAJ_2"/>
    <property type="match status" value="1"/>
</dbReference>
<dbReference type="Pfam" id="PF00226">
    <property type="entry name" value="DnaJ"/>
    <property type="match status" value="1"/>
</dbReference>
<reference evidence="3 4" key="1">
    <citation type="submission" date="2016-03" db="EMBL/GenBank/DDBJ databases">
        <authorList>
            <person name="Ploux O."/>
        </authorList>
    </citation>
    <scope>NUCLEOTIDE SEQUENCE [LARGE SCALE GENOMIC DNA]</scope>
    <source>
        <strain evidence="3 4">UAMH 11012</strain>
    </source>
</reference>
<dbReference type="GO" id="GO:0005634">
    <property type="term" value="C:nucleus"/>
    <property type="evidence" value="ECO:0007669"/>
    <property type="project" value="TreeGrafter"/>
</dbReference>
<protein>
    <recommendedName>
        <fullName evidence="2">J domain-containing protein</fullName>
    </recommendedName>
</protein>
<dbReference type="SUPFAM" id="SSF46565">
    <property type="entry name" value="Chaperone J-domain"/>
    <property type="match status" value="1"/>
</dbReference>
<dbReference type="GO" id="GO:0051087">
    <property type="term" value="F:protein-folding chaperone binding"/>
    <property type="evidence" value="ECO:0007669"/>
    <property type="project" value="TreeGrafter"/>
</dbReference>